<comment type="caution">
    <text evidence="1">The sequence shown here is derived from an EMBL/GenBank/DDBJ whole genome shotgun (WGS) entry which is preliminary data.</text>
</comment>
<protein>
    <submittedName>
        <fullName evidence="1">Uncharacterized protein</fullName>
    </submittedName>
</protein>
<keyword evidence="2" id="KW-1185">Reference proteome</keyword>
<organism evidence="1 2">
    <name type="scientific">Daphnia magna</name>
    <dbReference type="NCBI Taxonomy" id="35525"/>
    <lineage>
        <taxon>Eukaryota</taxon>
        <taxon>Metazoa</taxon>
        <taxon>Ecdysozoa</taxon>
        <taxon>Arthropoda</taxon>
        <taxon>Crustacea</taxon>
        <taxon>Branchiopoda</taxon>
        <taxon>Diplostraca</taxon>
        <taxon>Cladocera</taxon>
        <taxon>Anomopoda</taxon>
        <taxon>Daphniidae</taxon>
        <taxon>Daphnia</taxon>
    </lineage>
</organism>
<accession>A0A0P5W8A3</accession>
<dbReference type="Proteomes" id="UP000076858">
    <property type="component" value="Unassembled WGS sequence"/>
</dbReference>
<name>A0A0P5W8A3_9CRUS</name>
<gene>
    <name evidence="1" type="ORF">APZ42_029479</name>
</gene>
<evidence type="ECO:0000313" key="2">
    <source>
        <dbReference type="Proteomes" id="UP000076858"/>
    </source>
</evidence>
<dbReference type="AlphaFoldDB" id="A0A0P5W8A3"/>
<dbReference type="EMBL" id="LRGB01002580">
    <property type="protein sequence ID" value="KZS06941.1"/>
    <property type="molecule type" value="Genomic_DNA"/>
</dbReference>
<proteinExistence type="predicted"/>
<evidence type="ECO:0000313" key="1">
    <source>
        <dbReference type="EMBL" id="KZS06941.1"/>
    </source>
</evidence>
<reference evidence="1 2" key="1">
    <citation type="submission" date="2016-03" db="EMBL/GenBank/DDBJ databases">
        <title>EvidentialGene: Evidence-directed Construction of Genes on Genomes.</title>
        <authorList>
            <person name="Gilbert D.G."/>
            <person name="Choi J.-H."/>
            <person name="Mockaitis K."/>
            <person name="Colbourne J."/>
            <person name="Pfrender M."/>
        </authorList>
    </citation>
    <scope>NUCLEOTIDE SEQUENCE [LARGE SCALE GENOMIC DNA]</scope>
    <source>
        <strain evidence="1 2">Xinb3</strain>
        <tissue evidence="1">Complete organism</tissue>
    </source>
</reference>
<sequence>MLPNITGAAGTMEDTVMDMQDMVVDIVEDTVDTDGAANVVRLKKKRLPLIWKLRNITVEDMEAMEVAEAMVLVAIVADTGAMVVLEVMGVIVVLGSTVKTKNQFPKILVQLLLFCFNLFAPRYRCLISLFQDPCNDRLAKIGVL</sequence>